<evidence type="ECO:0000313" key="2">
    <source>
        <dbReference type="EMBL" id="CAK5283660.1"/>
    </source>
</evidence>
<name>A0AAD2Q7A7_9AGAR</name>
<feature type="non-terminal residue" evidence="2">
    <location>
        <position position="96"/>
    </location>
</feature>
<evidence type="ECO:0000313" key="3">
    <source>
        <dbReference type="Proteomes" id="UP001295794"/>
    </source>
</evidence>
<accession>A0AAD2Q7A7</accession>
<feature type="region of interest" description="Disordered" evidence="1">
    <location>
        <begin position="1"/>
        <end position="21"/>
    </location>
</feature>
<gene>
    <name evidence="2" type="ORF">MYCIT1_LOCUS36367</name>
</gene>
<evidence type="ECO:0000256" key="1">
    <source>
        <dbReference type="SAM" id="MobiDB-lite"/>
    </source>
</evidence>
<protein>
    <submittedName>
        <fullName evidence="2">Uncharacterized protein</fullName>
    </submittedName>
</protein>
<dbReference type="Proteomes" id="UP001295794">
    <property type="component" value="Unassembled WGS sequence"/>
</dbReference>
<comment type="caution">
    <text evidence="2">The sequence shown here is derived from an EMBL/GenBank/DDBJ whole genome shotgun (WGS) entry which is preliminary data.</text>
</comment>
<sequence>MHLTSDGRLVPAEDTSSAHRNRPKCAYYSTSVLLPSPKCRTSDQEGLARRNASAEIQSCRQASLISRKSQLSVHDMFSREPSVYTCFSQLNNALTS</sequence>
<keyword evidence="3" id="KW-1185">Reference proteome</keyword>
<reference evidence="2" key="1">
    <citation type="submission" date="2023-11" db="EMBL/GenBank/DDBJ databases">
        <authorList>
            <person name="De Vega J J."/>
            <person name="De Vega J J."/>
        </authorList>
    </citation>
    <scope>NUCLEOTIDE SEQUENCE</scope>
</reference>
<proteinExistence type="predicted"/>
<organism evidence="2 3">
    <name type="scientific">Mycena citricolor</name>
    <dbReference type="NCBI Taxonomy" id="2018698"/>
    <lineage>
        <taxon>Eukaryota</taxon>
        <taxon>Fungi</taxon>
        <taxon>Dikarya</taxon>
        <taxon>Basidiomycota</taxon>
        <taxon>Agaricomycotina</taxon>
        <taxon>Agaricomycetes</taxon>
        <taxon>Agaricomycetidae</taxon>
        <taxon>Agaricales</taxon>
        <taxon>Marasmiineae</taxon>
        <taxon>Mycenaceae</taxon>
        <taxon>Mycena</taxon>
    </lineage>
</organism>
<dbReference type="AlphaFoldDB" id="A0AAD2Q7A7"/>
<dbReference type="EMBL" id="CAVNYO010000471">
    <property type="protein sequence ID" value="CAK5283660.1"/>
    <property type="molecule type" value="Genomic_DNA"/>
</dbReference>